<dbReference type="InterPro" id="IPR025588">
    <property type="entry name" value="YcxB-like_C"/>
</dbReference>
<comment type="caution">
    <text evidence="3">The sequence shown here is derived from an EMBL/GenBank/DDBJ whole genome shotgun (WGS) entry which is preliminary data.</text>
</comment>
<proteinExistence type="predicted"/>
<keyword evidence="4" id="KW-1185">Reference proteome</keyword>
<dbReference type="AlphaFoldDB" id="A0A4R5DRL5"/>
<keyword evidence="1" id="KW-0472">Membrane</keyword>
<organism evidence="3 4">
    <name type="scientific">Dyadobacter psychrotolerans</name>
    <dbReference type="NCBI Taxonomy" id="2541721"/>
    <lineage>
        <taxon>Bacteria</taxon>
        <taxon>Pseudomonadati</taxon>
        <taxon>Bacteroidota</taxon>
        <taxon>Cytophagia</taxon>
        <taxon>Cytophagales</taxon>
        <taxon>Spirosomataceae</taxon>
        <taxon>Dyadobacter</taxon>
    </lineage>
</organism>
<dbReference type="Pfam" id="PF14317">
    <property type="entry name" value="YcxB"/>
    <property type="match status" value="1"/>
</dbReference>
<evidence type="ECO:0000259" key="2">
    <source>
        <dbReference type="Pfam" id="PF14317"/>
    </source>
</evidence>
<dbReference type="Proteomes" id="UP000294850">
    <property type="component" value="Unassembled WGS sequence"/>
</dbReference>
<feature type="transmembrane region" description="Helical" evidence="1">
    <location>
        <begin position="56"/>
        <end position="77"/>
    </location>
</feature>
<dbReference type="RefSeq" id="WP_131957871.1">
    <property type="nucleotide sequence ID" value="NZ_SMFL01000003.1"/>
</dbReference>
<gene>
    <name evidence="3" type="ORF">E0F88_08800</name>
</gene>
<protein>
    <submittedName>
        <fullName evidence="3">YcxB family protein</fullName>
    </submittedName>
</protein>
<sequence length="173" mass="19424">MLKVKYSLSKSDLYNGLVEVSRSGKVAKGARIFGVFLLIIGIFTTTVSLANNSFSLTFGFIFNFIMGIYSTFLSEIATKFQVPQLIKSKNTITEETTLELNEKAFLLQGESYKSELALETLRSVIESKKFFILKVSDQAGYIIPKRVLSDNQILYFKTVVASLKQPKIKLQPV</sequence>
<dbReference type="EMBL" id="SMFL01000003">
    <property type="protein sequence ID" value="TDE16337.1"/>
    <property type="molecule type" value="Genomic_DNA"/>
</dbReference>
<evidence type="ECO:0000313" key="3">
    <source>
        <dbReference type="EMBL" id="TDE16337.1"/>
    </source>
</evidence>
<accession>A0A4R5DRL5</accession>
<keyword evidence="1" id="KW-1133">Transmembrane helix</keyword>
<name>A0A4R5DRL5_9BACT</name>
<feature type="domain" description="YcxB-like C-terminal" evidence="2">
    <location>
        <begin position="101"/>
        <end position="158"/>
    </location>
</feature>
<keyword evidence="1" id="KW-0812">Transmembrane</keyword>
<evidence type="ECO:0000313" key="4">
    <source>
        <dbReference type="Proteomes" id="UP000294850"/>
    </source>
</evidence>
<dbReference type="OrthoDB" id="1249483at2"/>
<feature type="transmembrane region" description="Helical" evidence="1">
    <location>
        <begin position="32"/>
        <end position="50"/>
    </location>
</feature>
<reference evidence="3 4" key="1">
    <citation type="submission" date="2019-03" db="EMBL/GenBank/DDBJ databases">
        <title>Dyadobacter AR-3-6 sp. nov., isolated from arctic soil.</title>
        <authorList>
            <person name="Chaudhary D.K."/>
        </authorList>
    </citation>
    <scope>NUCLEOTIDE SEQUENCE [LARGE SCALE GENOMIC DNA]</scope>
    <source>
        <strain evidence="3 4">AR-3-6</strain>
    </source>
</reference>
<evidence type="ECO:0000256" key="1">
    <source>
        <dbReference type="SAM" id="Phobius"/>
    </source>
</evidence>